<dbReference type="Pfam" id="PF03924">
    <property type="entry name" value="CHASE"/>
    <property type="match status" value="1"/>
</dbReference>
<feature type="domain" description="GGDEF" evidence="10">
    <location>
        <begin position="582"/>
        <end position="720"/>
    </location>
</feature>
<dbReference type="InterPro" id="IPR000700">
    <property type="entry name" value="PAS-assoc_C"/>
</dbReference>
<dbReference type="PROSITE" id="PS50839">
    <property type="entry name" value="CHASE"/>
    <property type="match status" value="1"/>
</dbReference>
<dbReference type="InterPro" id="IPR006189">
    <property type="entry name" value="CHASE_dom"/>
</dbReference>
<dbReference type="InterPro" id="IPR043128">
    <property type="entry name" value="Rev_trsase/Diguanyl_cyclase"/>
</dbReference>
<feature type="domain" description="CHASE" evidence="8">
    <location>
        <begin position="117"/>
        <end position="205"/>
    </location>
</feature>
<name>A0A318IM24_9BURK</name>
<dbReference type="PANTHER" id="PTHR44757">
    <property type="entry name" value="DIGUANYLATE CYCLASE DGCP"/>
    <property type="match status" value="1"/>
</dbReference>
<dbReference type="InterPro" id="IPR052155">
    <property type="entry name" value="Biofilm_reg_signaling"/>
</dbReference>
<dbReference type="AlphaFoldDB" id="A0A318IM24"/>
<feature type="domain" description="PAS" evidence="6">
    <location>
        <begin position="440"/>
        <end position="471"/>
    </location>
</feature>
<dbReference type="NCBIfam" id="TIGR00229">
    <property type="entry name" value="sensory_box"/>
    <property type="match status" value="2"/>
</dbReference>
<keyword evidence="3 5" id="KW-1133">Transmembrane helix</keyword>
<dbReference type="SUPFAM" id="SSF55785">
    <property type="entry name" value="PYP-like sensor domain (PAS domain)"/>
    <property type="match status" value="2"/>
</dbReference>
<feature type="transmembrane region" description="Helical" evidence="5">
    <location>
        <begin position="15"/>
        <end position="34"/>
    </location>
</feature>
<feature type="domain" description="EAL" evidence="9">
    <location>
        <begin position="729"/>
        <end position="974"/>
    </location>
</feature>
<feature type="domain" description="PAC" evidence="7">
    <location>
        <begin position="498"/>
        <end position="550"/>
    </location>
</feature>
<evidence type="ECO:0000256" key="1">
    <source>
        <dbReference type="ARBA" id="ARBA00004370"/>
    </source>
</evidence>
<dbReference type="Gene3D" id="3.30.450.20">
    <property type="entry name" value="PAS domain"/>
    <property type="match status" value="2"/>
</dbReference>
<dbReference type="GO" id="GO:0003824">
    <property type="term" value="F:catalytic activity"/>
    <property type="evidence" value="ECO:0007669"/>
    <property type="project" value="UniProtKB-ARBA"/>
</dbReference>
<dbReference type="SMART" id="SM00086">
    <property type="entry name" value="PAC"/>
    <property type="match status" value="2"/>
</dbReference>
<dbReference type="Pfam" id="PF00990">
    <property type="entry name" value="GGDEF"/>
    <property type="match status" value="1"/>
</dbReference>
<comment type="subcellular location">
    <subcellularLocation>
        <location evidence="1">Membrane</location>
    </subcellularLocation>
</comment>
<evidence type="ECO:0000256" key="5">
    <source>
        <dbReference type="SAM" id="Phobius"/>
    </source>
</evidence>
<evidence type="ECO:0000259" key="6">
    <source>
        <dbReference type="PROSITE" id="PS50112"/>
    </source>
</evidence>
<dbReference type="InterPro" id="IPR000160">
    <property type="entry name" value="GGDEF_dom"/>
</dbReference>
<dbReference type="SUPFAM" id="SSF55073">
    <property type="entry name" value="Nucleotide cyclase"/>
    <property type="match status" value="1"/>
</dbReference>
<comment type="caution">
    <text evidence="11">The sequence shown here is derived from an EMBL/GenBank/DDBJ whole genome shotgun (WGS) entry which is preliminary data.</text>
</comment>
<dbReference type="Gene3D" id="3.30.450.350">
    <property type="entry name" value="CHASE domain"/>
    <property type="match status" value="1"/>
</dbReference>
<dbReference type="InterPro" id="IPR029787">
    <property type="entry name" value="Nucleotide_cyclase"/>
</dbReference>
<dbReference type="NCBIfam" id="TIGR00254">
    <property type="entry name" value="GGDEF"/>
    <property type="match status" value="1"/>
</dbReference>
<dbReference type="InterPro" id="IPR035919">
    <property type="entry name" value="EAL_sf"/>
</dbReference>
<accession>A0A318IM24</accession>
<evidence type="ECO:0000256" key="2">
    <source>
        <dbReference type="ARBA" id="ARBA00022692"/>
    </source>
</evidence>
<gene>
    <name evidence="11" type="ORF">DFR42_12233</name>
</gene>
<dbReference type="PROSITE" id="PS50113">
    <property type="entry name" value="PAC"/>
    <property type="match status" value="1"/>
</dbReference>
<dbReference type="Pfam" id="PF13426">
    <property type="entry name" value="PAS_9"/>
    <property type="match status" value="1"/>
</dbReference>
<dbReference type="InterPro" id="IPR001633">
    <property type="entry name" value="EAL_dom"/>
</dbReference>
<dbReference type="Pfam" id="PF08447">
    <property type="entry name" value="PAS_3"/>
    <property type="match status" value="1"/>
</dbReference>
<dbReference type="EMBL" id="QJKB01000022">
    <property type="protein sequence ID" value="PXX35252.1"/>
    <property type="molecule type" value="Genomic_DNA"/>
</dbReference>
<sequence>MSPPPYLPRYLPRPILFATLTFVLAMLASTVIIMKLDDSAIKEENLLAYDLARAQANALQNNMHKAISSTYALAGMVADNSGRIRNFERFADKILQYHPQIAALYLAPQGITTEVAPAEWRDHGLGINLLTDPVRKTEALLARDSHQLTLAGPLPLTRGGTGIIARLPVYLDDAIDASKPAEFWGLISAVIDLQGVLKDAELSKLVARGYEYQLWRIDPNTSAQLIIQKSPGFKSGRNILYAFKLPNVEWTLELVPKHTNVFSKTHLLNCTIGFLFSLMLAYLVRLLLEASEQRKNLKNIISKRTAELSQRETDLRRAQRISKTGSWSTGDDGQTWRYSEEASRILGYPPDSKLDCPSLLQRIHPDDVEAVQNFWSQVQACTDASIEHRILIQGEVRWLHSQYDAQSARHMGTVQDITERKRAEEDLRIAAIAFEGQEGMVITDEHRSILRVNQAFTRITGYSREEALGKQTSLLKSGLHGASYYEDMGKQLAANAYWQGEIWNRRKNGEVYPEWLTITAVKNTSGKVVNYVATMLDITQRKATEAKLEHLAYHDPLTGLANRRLLIDRLQHSLLAKSRSNHYGAVLFLDLDDFKTINDSSGHGRGDMLLQVVAKRLEHSIRKGDTLARYGGDEFVLLLEELSDNIRETAIETQMIATKILADLRAPYDLEHIEYHSSASIGITLFDKQNTSAEELLKQVEVAMYEAKASGGNSFRFFDKDMLDIVNTRAALEADMRHGLQQEQFVLYYQPQVNSAGVVTGAEALVRWQHPQKGLVPPSDFIPLAEESGLILSLGAWILDTACAKLAEWQSSEDTKNRTLAVNVSARQFRQNDFVAQVLDNIARHHIDASKLKLELTESLLVDNVEATIDKMNQLKTRGVGFSLDDFGTGYSSLSYLKRLPLDQLKIDQSFVRDILSNNNDAVITRTIIALGQSLGLAVIAEGVETIGQRDFLQQQGCLSYQGYLYGKPSADLR</sequence>
<evidence type="ECO:0000259" key="10">
    <source>
        <dbReference type="PROSITE" id="PS50887"/>
    </source>
</evidence>
<dbReference type="PANTHER" id="PTHR44757:SF2">
    <property type="entry name" value="BIOFILM ARCHITECTURE MAINTENANCE PROTEIN MBAA"/>
    <property type="match status" value="1"/>
</dbReference>
<dbReference type="CDD" id="cd01949">
    <property type="entry name" value="GGDEF"/>
    <property type="match status" value="1"/>
</dbReference>
<dbReference type="Gene3D" id="3.30.70.270">
    <property type="match status" value="1"/>
</dbReference>
<dbReference type="Pfam" id="PF00563">
    <property type="entry name" value="EAL"/>
    <property type="match status" value="1"/>
</dbReference>
<evidence type="ECO:0000256" key="4">
    <source>
        <dbReference type="ARBA" id="ARBA00023136"/>
    </source>
</evidence>
<proteinExistence type="predicted"/>
<evidence type="ECO:0000259" key="7">
    <source>
        <dbReference type="PROSITE" id="PS50113"/>
    </source>
</evidence>
<dbReference type="Proteomes" id="UP000247792">
    <property type="component" value="Unassembled WGS sequence"/>
</dbReference>
<dbReference type="CDD" id="cd01948">
    <property type="entry name" value="EAL"/>
    <property type="match status" value="1"/>
</dbReference>
<keyword evidence="2 5" id="KW-0812">Transmembrane</keyword>
<reference evidence="11 12" key="1">
    <citation type="submission" date="2018-05" db="EMBL/GenBank/DDBJ databases">
        <title>Genomic Encyclopedia of Type Strains, Phase IV (KMG-IV): sequencing the most valuable type-strain genomes for metagenomic binning, comparative biology and taxonomic classification.</title>
        <authorList>
            <person name="Goeker M."/>
        </authorList>
    </citation>
    <scope>NUCLEOTIDE SEQUENCE [LARGE SCALE GENOMIC DNA]</scope>
    <source>
        <strain evidence="11 12">DSM 19792</strain>
    </source>
</reference>
<dbReference type="InterPro" id="IPR001610">
    <property type="entry name" value="PAC"/>
</dbReference>
<dbReference type="SMART" id="SM01079">
    <property type="entry name" value="CHASE"/>
    <property type="match status" value="1"/>
</dbReference>
<dbReference type="InterPro" id="IPR013655">
    <property type="entry name" value="PAS_fold_3"/>
</dbReference>
<dbReference type="PROSITE" id="PS50883">
    <property type="entry name" value="EAL"/>
    <property type="match status" value="1"/>
</dbReference>
<evidence type="ECO:0000259" key="8">
    <source>
        <dbReference type="PROSITE" id="PS50839"/>
    </source>
</evidence>
<evidence type="ECO:0000313" key="12">
    <source>
        <dbReference type="Proteomes" id="UP000247792"/>
    </source>
</evidence>
<organism evidence="11 12">
    <name type="scientific">Undibacterium pigrum</name>
    <dbReference type="NCBI Taxonomy" id="401470"/>
    <lineage>
        <taxon>Bacteria</taxon>
        <taxon>Pseudomonadati</taxon>
        <taxon>Pseudomonadota</taxon>
        <taxon>Betaproteobacteria</taxon>
        <taxon>Burkholderiales</taxon>
        <taxon>Oxalobacteraceae</taxon>
        <taxon>Undibacterium</taxon>
    </lineage>
</organism>
<dbReference type="FunFam" id="3.20.20.450:FF:000001">
    <property type="entry name" value="Cyclic di-GMP phosphodiesterase yahA"/>
    <property type="match status" value="1"/>
</dbReference>
<feature type="domain" description="PAS" evidence="6">
    <location>
        <begin position="311"/>
        <end position="373"/>
    </location>
</feature>
<dbReference type="OrthoDB" id="9813903at2"/>
<dbReference type="GO" id="GO:0007165">
    <property type="term" value="P:signal transduction"/>
    <property type="evidence" value="ECO:0007669"/>
    <property type="project" value="UniProtKB-ARBA"/>
</dbReference>
<dbReference type="SUPFAM" id="SSF141868">
    <property type="entry name" value="EAL domain-like"/>
    <property type="match status" value="1"/>
</dbReference>
<dbReference type="PROSITE" id="PS50887">
    <property type="entry name" value="GGDEF"/>
    <property type="match status" value="1"/>
</dbReference>
<feature type="transmembrane region" description="Helical" evidence="5">
    <location>
        <begin position="267"/>
        <end position="288"/>
    </location>
</feature>
<keyword evidence="4 5" id="KW-0472">Membrane</keyword>
<dbReference type="Gene3D" id="3.20.20.450">
    <property type="entry name" value="EAL domain"/>
    <property type="match status" value="1"/>
</dbReference>
<dbReference type="CDD" id="cd00130">
    <property type="entry name" value="PAS"/>
    <property type="match status" value="2"/>
</dbReference>
<evidence type="ECO:0000256" key="3">
    <source>
        <dbReference type="ARBA" id="ARBA00022989"/>
    </source>
</evidence>
<evidence type="ECO:0000259" key="9">
    <source>
        <dbReference type="PROSITE" id="PS50883"/>
    </source>
</evidence>
<protein>
    <submittedName>
        <fullName evidence="11">PAS domain S-box-containing protein/diguanylate cyclase (GGDEF)-like protein</fullName>
    </submittedName>
</protein>
<dbReference type="InterPro" id="IPR000014">
    <property type="entry name" value="PAS"/>
</dbReference>
<dbReference type="SMART" id="SM00267">
    <property type="entry name" value="GGDEF"/>
    <property type="match status" value="1"/>
</dbReference>
<dbReference type="RefSeq" id="WP_110258328.1">
    <property type="nucleotide sequence ID" value="NZ_QJKB01000022.1"/>
</dbReference>
<dbReference type="SMART" id="SM00091">
    <property type="entry name" value="PAS"/>
    <property type="match status" value="2"/>
</dbReference>
<evidence type="ECO:0000313" key="11">
    <source>
        <dbReference type="EMBL" id="PXX35252.1"/>
    </source>
</evidence>
<dbReference type="InterPro" id="IPR042240">
    <property type="entry name" value="CHASE_sf"/>
</dbReference>
<dbReference type="InterPro" id="IPR035965">
    <property type="entry name" value="PAS-like_dom_sf"/>
</dbReference>
<dbReference type="PROSITE" id="PS50112">
    <property type="entry name" value="PAS"/>
    <property type="match status" value="2"/>
</dbReference>
<dbReference type="GO" id="GO:0016020">
    <property type="term" value="C:membrane"/>
    <property type="evidence" value="ECO:0007669"/>
    <property type="project" value="UniProtKB-SubCell"/>
</dbReference>
<keyword evidence="12" id="KW-1185">Reference proteome</keyword>
<dbReference type="SMART" id="SM00052">
    <property type="entry name" value="EAL"/>
    <property type="match status" value="1"/>
</dbReference>